<protein>
    <submittedName>
        <fullName evidence="1">Uncharacterized protein</fullName>
    </submittedName>
</protein>
<dbReference type="EMBL" id="CADCXU010032673">
    <property type="protein sequence ID" value="CAB0018344.1"/>
    <property type="molecule type" value="Genomic_DNA"/>
</dbReference>
<dbReference type="Proteomes" id="UP000479000">
    <property type="component" value="Unassembled WGS sequence"/>
</dbReference>
<name>A0A6H5HKF6_9HEMI</name>
<sequence>MKSSEYLNILEDVGIQMFQVIERKVKGPELSKHEEQPRGQVLEPIVGEGESPQLGQVMERAGAHGLDPVVVQVEFQQVNEAAEVVLKNLATKY</sequence>
<dbReference type="AlphaFoldDB" id="A0A6H5HKF6"/>
<accession>A0A6H5HKF6</accession>
<gene>
    <name evidence="1" type="ORF">NTEN_LOCUS22253</name>
</gene>
<reference evidence="1 2" key="1">
    <citation type="submission" date="2020-02" db="EMBL/GenBank/DDBJ databases">
        <authorList>
            <person name="Ferguson B K."/>
        </authorList>
    </citation>
    <scope>NUCLEOTIDE SEQUENCE [LARGE SCALE GENOMIC DNA]</scope>
</reference>
<keyword evidence="2" id="KW-1185">Reference proteome</keyword>
<evidence type="ECO:0000313" key="1">
    <source>
        <dbReference type="EMBL" id="CAB0018344.1"/>
    </source>
</evidence>
<organism evidence="1 2">
    <name type="scientific">Nesidiocoris tenuis</name>
    <dbReference type="NCBI Taxonomy" id="355587"/>
    <lineage>
        <taxon>Eukaryota</taxon>
        <taxon>Metazoa</taxon>
        <taxon>Ecdysozoa</taxon>
        <taxon>Arthropoda</taxon>
        <taxon>Hexapoda</taxon>
        <taxon>Insecta</taxon>
        <taxon>Pterygota</taxon>
        <taxon>Neoptera</taxon>
        <taxon>Paraneoptera</taxon>
        <taxon>Hemiptera</taxon>
        <taxon>Heteroptera</taxon>
        <taxon>Panheteroptera</taxon>
        <taxon>Cimicomorpha</taxon>
        <taxon>Miridae</taxon>
        <taxon>Dicyphina</taxon>
        <taxon>Nesidiocoris</taxon>
    </lineage>
</organism>
<evidence type="ECO:0000313" key="2">
    <source>
        <dbReference type="Proteomes" id="UP000479000"/>
    </source>
</evidence>
<feature type="non-terminal residue" evidence="1">
    <location>
        <position position="93"/>
    </location>
</feature>
<proteinExistence type="predicted"/>